<proteinExistence type="predicted"/>
<comment type="caution">
    <text evidence="1">The sequence shown here is derived from an EMBL/GenBank/DDBJ whole genome shotgun (WGS) entry which is preliminary data.</text>
</comment>
<dbReference type="Proteomes" id="UP000639772">
    <property type="component" value="Chromosome 1"/>
</dbReference>
<dbReference type="AlphaFoldDB" id="A0A835VNE6"/>
<sequence length="100" mass="11109">MVSLSVSMRKASEEFGTISPSGQKRADTWLLLPSICYSQNENALLVMSNGLRLLISWPWFLEETTMISGMKVAASIPVWLEAGSGVGTDDDPPFWFIWNP</sequence>
<evidence type="ECO:0000313" key="2">
    <source>
        <dbReference type="Proteomes" id="UP000639772"/>
    </source>
</evidence>
<protein>
    <submittedName>
        <fullName evidence="1">Uncharacterized protein</fullName>
    </submittedName>
</protein>
<dbReference type="EMBL" id="JADCNM010000001">
    <property type="protein sequence ID" value="KAG0503500.1"/>
    <property type="molecule type" value="Genomic_DNA"/>
</dbReference>
<gene>
    <name evidence="1" type="ORF">HPP92_003572</name>
</gene>
<name>A0A835VNE6_VANPL</name>
<accession>A0A835VNE6</accession>
<evidence type="ECO:0000313" key="1">
    <source>
        <dbReference type="EMBL" id="KAG0503500.1"/>
    </source>
</evidence>
<reference evidence="1 2" key="1">
    <citation type="journal article" date="2020" name="Nat. Food">
        <title>A phased Vanilla planifolia genome enables genetic improvement of flavour and production.</title>
        <authorList>
            <person name="Hasing T."/>
            <person name="Tang H."/>
            <person name="Brym M."/>
            <person name="Khazi F."/>
            <person name="Huang T."/>
            <person name="Chambers A.H."/>
        </authorList>
    </citation>
    <scope>NUCLEOTIDE SEQUENCE [LARGE SCALE GENOMIC DNA]</scope>
    <source>
        <tissue evidence="1">Leaf</tissue>
    </source>
</reference>
<organism evidence="1 2">
    <name type="scientific">Vanilla planifolia</name>
    <name type="common">Vanilla</name>
    <dbReference type="NCBI Taxonomy" id="51239"/>
    <lineage>
        <taxon>Eukaryota</taxon>
        <taxon>Viridiplantae</taxon>
        <taxon>Streptophyta</taxon>
        <taxon>Embryophyta</taxon>
        <taxon>Tracheophyta</taxon>
        <taxon>Spermatophyta</taxon>
        <taxon>Magnoliopsida</taxon>
        <taxon>Liliopsida</taxon>
        <taxon>Asparagales</taxon>
        <taxon>Orchidaceae</taxon>
        <taxon>Vanilloideae</taxon>
        <taxon>Vanilleae</taxon>
        <taxon>Vanilla</taxon>
    </lineage>
</organism>